<evidence type="ECO:0000313" key="2">
    <source>
        <dbReference type="Proteomes" id="UP000546244"/>
    </source>
</evidence>
<reference evidence="1 2" key="1">
    <citation type="submission" date="2020-03" db="EMBL/GenBank/DDBJ databases">
        <title>Soil Listeria distribution.</title>
        <authorList>
            <person name="Liao J."/>
            <person name="Wiedmann M."/>
        </authorList>
    </citation>
    <scope>NUCLEOTIDE SEQUENCE [LARGE SCALE GENOMIC DNA]</scope>
    <source>
        <strain evidence="1 2">FSL L7-1850</strain>
    </source>
</reference>
<dbReference type="RefSeq" id="WP_185617813.1">
    <property type="nucleotide sequence ID" value="NZ_JAARMV010000001.1"/>
</dbReference>
<dbReference type="InterPro" id="IPR036361">
    <property type="entry name" value="SAP_dom_sf"/>
</dbReference>
<accession>A0A7X1A3G3</accession>
<protein>
    <recommendedName>
        <fullName evidence="3">SAP domain-containing protein</fullName>
    </recommendedName>
</protein>
<dbReference type="EMBL" id="JAARMV010000001">
    <property type="protein sequence ID" value="MBC2370535.1"/>
    <property type="molecule type" value="Genomic_DNA"/>
</dbReference>
<name>A0A7X1A3G3_9LIST</name>
<evidence type="ECO:0008006" key="3">
    <source>
        <dbReference type="Google" id="ProtNLM"/>
    </source>
</evidence>
<comment type="caution">
    <text evidence="1">The sequence shown here is derived from an EMBL/GenBank/DDBJ whole genome shotgun (WGS) entry which is preliminary data.</text>
</comment>
<organism evidence="1 2">
    <name type="scientific">Listeria booriae</name>
    <dbReference type="NCBI Taxonomy" id="1552123"/>
    <lineage>
        <taxon>Bacteria</taxon>
        <taxon>Bacillati</taxon>
        <taxon>Bacillota</taxon>
        <taxon>Bacilli</taxon>
        <taxon>Bacillales</taxon>
        <taxon>Listeriaceae</taxon>
        <taxon>Listeria</taxon>
    </lineage>
</organism>
<gene>
    <name evidence="1" type="ORF">HBP98_00820</name>
</gene>
<dbReference type="AlphaFoldDB" id="A0A7X1A3G3"/>
<dbReference type="Gene3D" id="1.10.720.30">
    <property type="entry name" value="SAP domain"/>
    <property type="match status" value="1"/>
</dbReference>
<evidence type="ECO:0000313" key="1">
    <source>
        <dbReference type="EMBL" id="MBC2370535.1"/>
    </source>
</evidence>
<proteinExistence type="predicted"/>
<dbReference type="Proteomes" id="UP000546244">
    <property type="component" value="Unassembled WGS sequence"/>
</dbReference>
<sequence>MTNNELREELDNRNVTYGANDNKATLISLLEESDNHDGI</sequence>